<feature type="region of interest" description="Disordered" evidence="1">
    <location>
        <begin position="332"/>
        <end position="353"/>
    </location>
</feature>
<reference evidence="2" key="2">
    <citation type="submission" date="2021-04" db="EMBL/GenBank/DDBJ databases">
        <authorList>
            <person name="Gilroy R."/>
        </authorList>
    </citation>
    <scope>NUCLEOTIDE SEQUENCE</scope>
    <source>
        <strain evidence="2">ChiHecec2B26-446</strain>
    </source>
</reference>
<dbReference type="Proteomes" id="UP000886752">
    <property type="component" value="Unassembled WGS sequence"/>
</dbReference>
<name>A0A9D1TNP8_9BACT</name>
<reference evidence="2" key="1">
    <citation type="journal article" date="2021" name="PeerJ">
        <title>Extensive microbial diversity within the chicken gut microbiome revealed by metagenomics and culture.</title>
        <authorList>
            <person name="Gilroy R."/>
            <person name="Ravi A."/>
            <person name="Getino M."/>
            <person name="Pursley I."/>
            <person name="Horton D.L."/>
            <person name="Alikhan N.F."/>
            <person name="Baker D."/>
            <person name="Gharbi K."/>
            <person name="Hall N."/>
            <person name="Watson M."/>
            <person name="Adriaenssens E.M."/>
            <person name="Foster-Nyarko E."/>
            <person name="Jarju S."/>
            <person name="Secka A."/>
            <person name="Antonio M."/>
            <person name="Oren A."/>
            <person name="Chaudhuri R.R."/>
            <person name="La Ragione R."/>
            <person name="Hildebrand F."/>
            <person name="Pallen M.J."/>
        </authorList>
    </citation>
    <scope>NUCLEOTIDE SEQUENCE</scope>
    <source>
        <strain evidence="2">ChiHecec2B26-446</strain>
    </source>
</reference>
<feature type="compositionally biased region" description="Polar residues" evidence="1">
    <location>
        <begin position="29"/>
        <end position="39"/>
    </location>
</feature>
<proteinExistence type="predicted"/>
<feature type="region of interest" description="Disordered" evidence="1">
    <location>
        <begin position="1"/>
        <end position="41"/>
    </location>
</feature>
<gene>
    <name evidence="2" type="ORF">H9894_01400</name>
</gene>
<accession>A0A9D1TNP8</accession>
<sequence>MDLIPKSPGFPGTACRLGSTESLPDPHTNPASLTQQAGQAGTGDTLPLLQETCLVECLFAVRRPVRSLPPVHGARWSAWLRFACREAHLCAEDFIAGLFSLRHGTNPFLPGDIVTLRLMVEPAGLACLPALTRAMQTMQARGEFCGEHLEFLGFRDAVRRTLIPAGAMDKGAVPPLNCADLARECAALRVRTQWHIHFVSPLRLTLPAGQKAGIQTDRERFCSARWLAEAPDALSHLLGHVRRLSPWAGPPAEGLAVEAARLRWEDMRYNALHSKAIGGVSGLLTCSGRPSEEAALRLVLGQYLGAGKNGRLGLGFWRIPELDHVHCMPLIDPKSGDRARPDPLQDQDSLADA</sequence>
<evidence type="ECO:0000313" key="3">
    <source>
        <dbReference type="Proteomes" id="UP000886752"/>
    </source>
</evidence>
<feature type="compositionally biased region" description="Basic and acidic residues" evidence="1">
    <location>
        <begin position="334"/>
        <end position="343"/>
    </location>
</feature>
<evidence type="ECO:0000256" key="1">
    <source>
        <dbReference type="SAM" id="MobiDB-lite"/>
    </source>
</evidence>
<protein>
    <submittedName>
        <fullName evidence="2">Uncharacterized protein</fullName>
    </submittedName>
</protein>
<comment type="caution">
    <text evidence="2">The sequence shown here is derived from an EMBL/GenBank/DDBJ whole genome shotgun (WGS) entry which is preliminary data.</text>
</comment>
<dbReference type="EMBL" id="DXHV01000017">
    <property type="protein sequence ID" value="HIV99837.1"/>
    <property type="molecule type" value="Genomic_DNA"/>
</dbReference>
<evidence type="ECO:0000313" key="2">
    <source>
        <dbReference type="EMBL" id="HIV99837.1"/>
    </source>
</evidence>
<dbReference type="AlphaFoldDB" id="A0A9D1TNP8"/>
<organism evidence="2 3">
    <name type="scientific">Candidatus Desulfovibrio intestinipullorum</name>
    <dbReference type="NCBI Taxonomy" id="2838536"/>
    <lineage>
        <taxon>Bacteria</taxon>
        <taxon>Pseudomonadati</taxon>
        <taxon>Thermodesulfobacteriota</taxon>
        <taxon>Desulfovibrionia</taxon>
        <taxon>Desulfovibrionales</taxon>
        <taxon>Desulfovibrionaceae</taxon>
        <taxon>Desulfovibrio</taxon>
    </lineage>
</organism>